<organism evidence="1 2">
    <name type="scientific">Rhizopogon vinicolor AM-OR11-026</name>
    <dbReference type="NCBI Taxonomy" id="1314800"/>
    <lineage>
        <taxon>Eukaryota</taxon>
        <taxon>Fungi</taxon>
        <taxon>Dikarya</taxon>
        <taxon>Basidiomycota</taxon>
        <taxon>Agaricomycotina</taxon>
        <taxon>Agaricomycetes</taxon>
        <taxon>Agaricomycetidae</taxon>
        <taxon>Boletales</taxon>
        <taxon>Suillineae</taxon>
        <taxon>Rhizopogonaceae</taxon>
        <taxon>Rhizopogon</taxon>
    </lineage>
</organism>
<dbReference type="STRING" id="1314800.A0A1B7MIB0"/>
<sequence length="165" mass="18633">GRKYKIVTLNYLAQYIAKEFPAQGNDGCNTVNYIIDEETGHILSSIVRKYLLGSRFINRWVRLGHSTKPLHSSTAEILSRELEHRQHAANDHKSLIAAKWKQAATGALNRARSRAHYRDHTNVAARESMDSVDCFNRATAEGDDEEDLPVIHPIVDGRIKDVART</sequence>
<accession>A0A1B7MIB0</accession>
<dbReference type="AlphaFoldDB" id="A0A1B7MIB0"/>
<name>A0A1B7MIB0_9AGAM</name>
<evidence type="ECO:0000313" key="1">
    <source>
        <dbReference type="EMBL" id="OAX32332.1"/>
    </source>
</evidence>
<dbReference type="OrthoDB" id="10252235at2759"/>
<protein>
    <submittedName>
        <fullName evidence="1">Uncharacterized protein</fullName>
    </submittedName>
</protein>
<dbReference type="Proteomes" id="UP000092154">
    <property type="component" value="Unassembled WGS sequence"/>
</dbReference>
<evidence type="ECO:0000313" key="2">
    <source>
        <dbReference type="Proteomes" id="UP000092154"/>
    </source>
</evidence>
<feature type="non-terminal residue" evidence="1">
    <location>
        <position position="1"/>
    </location>
</feature>
<proteinExistence type="predicted"/>
<reference evidence="1 2" key="1">
    <citation type="submission" date="2016-06" db="EMBL/GenBank/DDBJ databases">
        <title>Comparative genomics of the ectomycorrhizal sister species Rhizopogon vinicolor and Rhizopogon vesiculosus (Basidiomycota: Boletales) reveals a divergence of the mating type B locus.</title>
        <authorList>
            <consortium name="DOE Joint Genome Institute"/>
            <person name="Mujic A.B."/>
            <person name="Kuo A."/>
            <person name="Tritt A."/>
            <person name="Lipzen A."/>
            <person name="Chen C."/>
            <person name="Johnson J."/>
            <person name="Sharma A."/>
            <person name="Barry K."/>
            <person name="Grigoriev I.V."/>
            <person name="Spatafora J.W."/>
        </authorList>
    </citation>
    <scope>NUCLEOTIDE SEQUENCE [LARGE SCALE GENOMIC DNA]</scope>
    <source>
        <strain evidence="1 2">AM-OR11-026</strain>
    </source>
</reference>
<dbReference type="EMBL" id="KV449043">
    <property type="protein sequence ID" value="OAX32332.1"/>
    <property type="molecule type" value="Genomic_DNA"/>
</dbReference>
<keyword evidence="2" id="KW-1185">Reference proteome</keyword>
<gene>
    <name evidence="1" type="ORF">K503DRAFT_805312</name>
</gene>
<dbReference type="InParanoid" id="A0A1B7MIB0"/>